<protein>
    <submittedName>
        <fullName evidence="2">F-box protein isoform X1</fullName>
    </submittedName>
</protein>
<evidence type="ECO:0000259" key="1">
    <source>
        <dbReference type="PROSITE" id="PS50181"/>
    </source>
</evidence>
<dbReference type="InterPro" id="IPR001810">
    <property type="entry name" value="F-box_dom"/>
</dbReference>
<evidence type="ECO:0000313" key="3">
    <source>
        <dbReference type="Proteomes" id="UP000283530"/>
    </source>
</evidence>
<gene>
    <name evidence="2" type="ORF">CKAN_02199200</name>
</gene>
<dbReference type="InterPro" id="IPR036047">
    <property type="entry name" value="F-box-like_dom_sf"/>
</dbReference>
<dbReference type="PANTHER" id="PTHR31370:SF2">
    <property type="entry name" value="OS08G0105100 PROTEIN"/>
    <property type="match status" value="1"/>
</dbReference>
<dbReference type="Pfam" id="PF12937">
    <property type="entry name" value="F-box-like"/>
    <property type="match status" value="1"/>
</dbReference>
<accession>A0A443PPT0</accession>
<dbReference type="Gene3D" id="1.20.1280.50">
    <property type="match status" value="1"/>
</dbReference>
<proteinExistence type="predicted"/>
<comment type="caution">
    <text evidence="2">The sequence shown here is derived from an EMBL/GenBank/DDBJ whole genome shotgun (WGS) entry which is preliminary data.</text>
</comment>
<dbReference type="EMBL" id="QPKB01000009">
    <property type="protein sequence ID" value="RWR92768.1"/>
    <property type="molecule type" value="Genomic_DNA"/>
</dbReference>
<sequence length="690" mass="76131">MDESSSSLSSSRDATDSCGSRMLLSLPDDVLCILSTFLLPRDLCNLSLCCRSLRSLALSDKLWVIQCSITGLLSPRDLAKWRSSLSSYRALCRFLHSALPLLGIWVHQNPELGNVVFVMLGFLSVVACRVIPQELGSSGIDASPLLWAPVFEIAAESDGSMAFFLYGRENNSDYFYPGFLKSIHPNCNLLLLEVGPRGGGCSKLLHTKSLVDRRNSDSDPPSRSICRSDSSISRLPAAVPFSRLAFGDRRRLLELVANQVRVRVPDSINCLPFFPQSREGGDLGLLRERRAVLIQMHKVSGGAVNWLLIPGLRSNGSQMESGKMKKVLDRPASINSNCDEDHRPATTAKSKTVAGIFKDGIKQILGKSNSMNGTRIFSKNGTSSSRESKHVPLTEFLKASDTIGLSVCAMNVKLSCYRAWPNMHDNRYALYKLPLRAPAAGQEYAGLWGGSFGWPPGRPAEDKPGTALFFLLISYEECDGQRTLIATKILEGTHYVLHPNGSAMFIVKVDEPSLEPFPWDTDGNSVHIEIKNAYNGEGIANGYGFRYPGSKPGSLFVTQNGLLAFVWKESRAVLTLQRLNLQELLKKGERVPALPPIANFSYLTKSYSNVFTSFSSIASSSLPSPKMCPQAINSQGNVFKWKLVRLYKPWLVATTLFWFLRVGSCFGGLLSISWFKDTEADCFLHWVLSL</sequence>
<organism evidence="2 3">
    <name type="scientific">Cinnamomum micranthum f. kanehirae</name>
    <dbReference type="NCBI Taxonomy" id="337451"/>
    <lineage>
        <taxon>Eukaryota</taxon>
        <taxon>Viridiplantae</taxon>
        <taxon>Streptophyta</taxon>
        <taxon>Embryophyta</taxon>
        <taxon>Tracheophyta</taxon>
        <taxon>Spermatophyta</taxon>
        <taxon>Magnoliopsida</taxon>
        <taxon>Magnoliidae</taxon>
        <taxon>Laurales</taxon>
        <taxon>Lauraceae</taxon>
        <taxon>Cinnamomum</taxon>
    </lineage>
</organism>
<feature type="domain" description="F-box" evidence="1">
    <location>
        <begin position="20"/>
        <end position="66"/>
    </location>
</feature>
<name>A0A443PPT0_9MAGN</name>
<reference evidence="2 3" key="1">
    <citation type="journal article" date="2019" name="Nat. Plants">
        <title>Stout camphor tree genome fills gaps in understanding of flowering plant genome evolution.</title>
        <authorList>
            <person name="Chaw S.M."/>
            <person name="Liu Y.C."/>
            <person name="Wu Y.W."/>
            <person name="Wang H.Y."/>
            <person name="Lin C.I."/>
            <person name="Wu C.S."/>
            <person name="Ke H.M."/>
            <person name="Chang L.Y."/>
            <person name="Hsu C.Y."/>
            <person name="Yang H.T."/>
            <person name="Sudianto E."/>
            <person name="Hsu M.H."/>
            <person name="Wu K.P."/>
            <person name="Wang L.N."/>
            <person name="Leebens-Mack J.H."/>
            <person name="Tsai I.J."/>
        </authorList>
    </citation>
    <scope>NUCLEOTIDE SEQUENCE [LARGE SCALE GENOMIC DNA]</scope>
    <source>
        <strain evidence="3">cv. Chaw 1501</strain>
        <tissue evidence="2">Young leaves</tissue>
    </source>
</reference>
<keyword evidence="3" id="KW-1185">Reference proteome</keyword>
<dbReference type="SMART" id="SM00256">
    <property type="entry name" value="FBOX"/>
    <property type="match status" value="1"/>
</dbReference>
<dbReference type="OrthoDB" id="441172at2759"/>
<dbReference type="Proteomes" id="UP000283530">
    <property type="component" value="Unassembled WGS sequence"/>
</dbReference>
<dbReference type="PANTHER" id="PTHR31370">
    <property type="entry name" value="F-BOX PROTEIN FAMILY-LIKE"/>
    <property type="match status" value="1"/>
</dbReference>
<evidence type="ECO:0000313" key="2">
    <source>
        <dbReference type="EMBL" id="RWR92768.1"/>
    </source>
</evidence>
<dbReference type="SUPFAM" id="SSF81383">
    <property type="entry name" value="F-box domain"/>
    <property type="match status" value="1"/>
</dbReference>
<dbReference type="InterPro" id="IPR040275">
    <property type="entry name" value="At5g39450-like"/>
</dbReference>
<dbReference type="AlphaFoldDB" id="A0A443PPT0"/>
<dbReference type="PROSITE" id="PS50181">
    <property type="entry name" value="FBOX"/>
    <property type="match status" value="1"/>
</dbReference>